<evidence type="ECO:0000256" key="4">
    <source>
        <dbReference type="ARBA" id="ARBA00022723"/>
    </source>
</evidence>
<organism evidence="10 11">
    <name type="scientific">Thermosporothrix hazakensis</name>
    <dbReference type="NCBI Taxonomy" id="644383"/>
    <lineage>
        <taxon>Bacteria</taxon>
        <taxon>Bacillati</taxon>
        <taxon>Chloroflexota</taxon>
        <taxon>Ktedonobacteria</taxon>
        <taxon>Ktedonobacterales</taxon>
        <taxon>Thermosporotrichaceae</taxon>
        <taxon>Thermosporothrix</taxon>
    </lineage>
</organism>
<dbReference type="Gene3D" id="3.40.50.970">
    <property type="match status" value="2"/>
</dbReference>
<dbReference type="InterPro" id="IPR011766">
    <property type="entry name" value="TPP_enzyme_TPP-bd"/>
</dbReference>
<dbReference type="Pfam" id="PF02775">
    <property type="entry name" value="TPP_enzyme_C"/>
    <property type="match status" value="1"/>
</dbReference>
<dbReference type="PANTHER" id="PTHR18968">
    <property type="entry name" value="THIAMINE PYROPHOSPHATE ENZYMES"/>
    <property type="match status" value="1"/>
</dbReference>
<dbReference type="Proteomes" id="UP000248806">
    <property type="component" value="Unassembled WGS sequence"/>
</dbReference>
<dbReference type="GO" id="GO:0030976">
    <property type="term" value="F:thiamine pyrophosphate binding"/>
    <property type="evidence" value="ECO:0007669"/>
    <property type="project" value="InterPro"/>
</dbReference>
<dbReference type="SUPFAM" id="SSF52518">
    <property type="entry name" value="Thiamin diphosphate-binding fold (THDP-binding)"/>
    <property type="match status" value="2"/>
</dbReference>
<dbReference type="AlphaFoldDB" id="A0A326UBU9"/>
<comment type="caution">
    <text evidence="10">The sequence shown here is derived from an EMBL/GenBank/DDBJ whole genome shotgun (WGS) entry which is preliminary data.</text>
</comment>
<dbReference type="RefSeq" id="WP_111324484.1">
    <property type="nucleotide sequence ID" value="NZ_BIFX01000001.1"/>
</dbReference>
<dbReference type="GO" id="GO:0003984">
    <property type="term" value="F:acetolactate synthase activity"/>
    <property type="evidence" value="ECO:0007669"/>
    <property type="project" value="TreeGrafter"/>
</dbReference>
<dbReference type="GO" id="GO:0000287">
    <property type="term" value="F:magnesium ion binding"/>
    <property type="evidence" value="ECO:0007669"/>
    <property type="project" value="InterPro"/>
</dbReference>
<evidence type="ECO:0000256" key="1">
    <source>
        <dbReference type="ARBA" id="ARBA00001946"/>
    </source>
</evidence>
<evidence type="ECO:0000313" key="11">
    <source>
        <dbReference type="Proteomes" id="UP000248806"/>
    </source>
</evidence>
<dbReference type="InterPro" id="IPR000399">
    <property type="entry name" value="TPP-bd_CS"/>
</dbReference>
<keyword evidence="5 6" id="KW-0786">Thiamine pyrophosphate</keyword>
<dbReference type="EMBL" id="QKUF01000017">
    <property type="protein sequence ID" value="PZW25655.1"/>
    <property type="molecule type" value="Genomic_DNA"/>
</dbReference>
<dbReference type="NCBIfam" id="NF004516">
    <property type="entry name" value="PRK05858.1"/>
    <property type="match status" value="1"/>
</dbReference>
<dbReference type="PROSITE" id="PS00187">
    <property type="entry name" value="TPP_ENZYMES"/>
    <property type="match status" value="1"/>
</dbReference>
<evidence type="ECO:0000259" key="8">
    <source>
        <dbReference type="Pfam" id="PF02775"/>
    </source>
</evidence>
<keyword evidence="4" id="KW-0479">Metal-binding</keyword>
<comment type="similarity">
    <text evidence="3 6">Belongs to the TPP enzyme family.</text>
</comment>
<dbReference type="PANTHER" id="PTHR18968:SF166">
    <property type="entry name" value="2-HYDROXYACYL-COA LYASE 2"/>
    <property type="match status" value="1"/>
</dbReference>
<protein>
    <submittedName>
        <fullName evidence="10">Acetolactate synthase-1/2/3 large subunit</fullName>
    </submittedName>
</protein>
<accession>A0A326UBU9</accession>
<comment type="cofactor">
    <cofactor evidence="2">
        <name>thiamine diphosphate</name>
        <dbReference type="ChEBI" id="CHEBI:58937"/>
    </cofactor>
</comment>
<dbReference type="CDD" id="cd07035">
    <property type="entry name" value="TPP_PYR_POX_like"/>
    <property type="match status" value="1"/>
</dbReference>
<feature type="domain" description="Thiamine pyrophosphate enzyme TPP-binding" evidence="8">
    <location>
        <begin position="387"/>
        <end position="534"/>
    </location>
</feature>
<sequence length="550" mass="59550">MAIMHGGWIVAKALKREGVEVVFTLSGGHIAAIYDGCVREGIRVVDTRHEQAAVHAAEGWAKCTRKPGVALLTAGPGVTNGVTGIANAALAGTPLLVIGGAAPLDTWDRGALQEMPQLDFLRPMTKWARTVHETTRLGEYVATAFRQMVNGKPGPVFLEMPMNVLNRLFDTENEPYVDSGDPAVYRPACRARPEQAAIERAATLLEKAQKPVIMAGSAVWWCDAADQLRAFAEKAQAPVFLNGAGRGCLPPDHPLFFNAVRRKALENADLIVAIGTRMDFRLNHGQPPLIPRDARFIWLDLAGEDIGVNRGADVGLVGDVALSLRELTGAITPLQQRTWLASLREQEQQARERESAALNSDAVPIHPLRFCREIRDFLDDRTTVIGDGGDIVSYAARVIQVSRPGYWLDAGPMGCLGTGTGYAMAAQLARPTEKVLIIHGDGAFGFHGMEFESMVRQRLPVVTVIGNDGAWSQIKHPQKALIGHTTAAELAPGIRYDKLVEALGGYGELVERPQDIRPALERAFASGRPACVNVLIDPEKPYGRSTQVAV</sequence>
<dbReference type="InterPro" id="IPR012000">
    <property type="entry name" value="Thiamin_PyroP_enz_cen_dom"/>
</dbReference>
<dbReference type="Gene3D" id="3.40.50.1220">
    <property type="entry name" value="TPP-binding domain"/>
    <property type="match status" value="1"/>
</dbReference>
<dbReference type="CDD" id="cd02004">
    <property type="entry name" value="TPP_BZL_OCoD_HPCL"/>
    <property type="match status" value="1"/>
</dbReference>
<dbReference type="GO" id="GO:0009097">
    <property type="term" value="P:isoleucine biosynthetic process"/>
    <property type="evidence" value="ECO:0007669"/>
    <property type="project" value="TreeGrafter"/>
</dbReference>
<evidence type="ECO:0000256" key="5">
    <source>
        <dbReference type="ARBA" id="ARBA00023052"/>
    </source>
</evidence>
<keyword evidence="11" id="KW-1185">Reference proteome</keyword>
<dbReference type="GO" id="GO:0005948">
    <property type="term" value="C:acetolactate synthase complex"/>
    <property type="evidence" value="ECO:0007669"/>
    <property type="project" value="TreeGrafter"/>
</dbReference>
<comment type="cofactor">
    <cofactor evidence="1">
        <name>Mg(2+)</name>
        <dbReference type="ChEBI" id="CHEBI:18420"/>
    </cofactor>
</comment>
<dbReference type="SUPFAM" id="SSF52467">
    <property type="entry name" value="DHS-like NAD/FAD-binding domain"/>
    <property type="match status" value="1"/>
</dbReference>
<dbReference type="InterPro" id="IPR012001">
    <property type="entry name" value="Thiamin_PyroP_enz_TPP-bd_dom"/>
</dbReference>
<dbReference type="InterPro" id="IPR029035">
    <property type="entry name" value="DHS-like_NAD/FAD-binding_dom"/>
</dbReference>
<evidence type="ECO:0000256" key="2">
    <source>
        <dbReference type="ARBA" id="ARBA00001964"/>
    </source>
</evidence>
<dbReference type="GO" id="GO:0050660">
    <property type="term" value="F:flavin adenine dinucleotide binding"/>
    <property type="evidence" value="ECO:0007669"/>
    <property type="project" value="TreeGrafter"/>
</dbReference>
<evidence type="ECO:0000313" key="10">
    <source>
        <dbReference type="EMBL" id="PZW25655.1"/>
    </source>
</evidence>
<evidence type="ECO:0000259" key="7">
    <source>
        <dbReference type="Pfam" id="PF00205"/>
    </source>
</evidence>
<feature type="domain" description="Thiamine pyrophosphate enzyme central" evidence="7">
    <location>
        <begin position="198"/>
        <end position="327"/>
    </location>
</feature>
<reference evidence="10 11" key="1">
    <citation type="submission" date="2018-06" db="EMBL/GenBank/DDBJ databases">
        <title>Genomic Encyclopedia of Archaeal and Bacterial Type Strains, Phase II (KMG-II): from individual species to whole genera.</title>
        <authorList>
            <person name="Goeker M."/>
        </authorList>
    </citation>
    <scope>NUCLEOTIDE SEQUENCE [LARGE SCALE GENOMIC DNA]</scope>
    <source>
        <strain evidence="10 11">ATCC BAA-1881</strain>
    </source>
</reference>
<dbReference type="Pfam" id="PF02776">
    <property type="entry name" value="TPP_enzyme_N"/>
    <property type="match status" value="1"/>
</dbReference>
<name>A0A326UBU9_THEHA</name>
<evidence type="ECO:0000259" key="9">
    <source>
        <dbReference type="Pfam" id="PF02776"/>
    </source>
</evidence>
<dbReference type="GO" id="GO:0009099">
    <property type="term" value="P:L-valine biosynthetic process"/>
    <property type="evidence" value="ECO:0007669"/>
    <property type="project" value="TreeGrafter"/>
</dbReference>
<proteinExistence type="inferred from homology"/>
<dbReference type="OrthoDB" id="4494979at2"/>
<dbReference type="InterPro" id="IPR045229">
    <property type="entry name" value="TPP_enz"/>
</dbReference>
<dbReference type="InterPro" id="IPR029061">
    <property type="entry name" value="THDP-binding"/>
</dbReference>
<dbReference type="FunFam" id="3.40.50.970:FF:000007">
    <property type="entry name" value="Acetolactate synthase"/>
    <property type="match status" value="1"/>
</dbReference>
<evidence type="ECO:0000256" key="3">
    <source>
        <dbReference type="ARBA" id="ARBA00007812"/>
    </source>
</evidence>
<gene>
    <name evidence="10" type="ORF">EI42_04148</name>
</gene>
<feature type="domain" description="Thiamine pyrophosphate enzyme N-terminal TPP-binding" evidence="9">
    <location>
        <begin position="4"/>
        <end position="117"/>
    </location>
</feature>
<dbReference type="Pfam" id="PF00205">
    <property type="entry name" value="TPP_enzyme_M"/>
    <property type="match status" value="1"/>
</dbReference>
<evidence type="ECO:0000256" key="6">
    <source>
        <dbReference type="RuleBase" id="RU362132"/>
    </source>
</evidence>